<proteinExistence type="inferred from homology"/>
<dbReference type="Gene3D" id="3.40.960.10">
    <property type="entry name" value="VSR Endonuclease"/>
    <property type="match status" value="1"/>
</dbReference>
<dbReference type="EC" id="3.1.-.-" evidence="6"/>
<evidence type="ECO:0000256" key="3">
    <source>
        <dbReference type="ARBA" id="ARBA00022763"/>
    </source>
</evidence>
<protein>
    <recommendedName>
        <fullName evidence="6">Very short patch repair endonuclease</fullName>
        <ecNumber evidence="6">3.1.-.-</ecNumber>
    </recommendedName>
</protein>
<dbReference type="Pfam" id="PF03852">
    <property type="entry name" value="Vsr"/>
    <property type="match status" value="1"/>
</dbReference>
<keyword evidence="3 6" id="KW-0227">DNA damage</keyword>
<dbReference type="InterPro" id="IPR004603">
    <property type="entry name" value="DNA_mismatch_endonuc_vsr"/>
</dbReference>
<organism evidence="7 8">
    <name type="scientific">Collimonas rhizosphaerae</name>
    <dbReference type="NCBI Taxonomy" id="3126357"/>
    <lineage>
        <taxon>Bacteria</taxon>
        <taxon>Pseudomonadati</taxon>
        <taxon>Pseudomonadota</taxon>
        <taxon>Betaproteobacteria</taxon>
        <taxon>Burkholderiales</taxon>
        <taxon>Oxalobacteraceae</taxon>
        <taxon>Collimonas</taxon>
    </lineage>
</organism>
<dbReference type="EMBL" id="JBANDC010000008">
    <property type="protein sequence ID" value="MEM4988346.1"/>
    <property type="molecule type" value="Genomic_DNA"/>
</dbReference>
<keyword evidence="4 6" id="KW-0378">Hydrolase</keyword>
<dbReference type="CDD" id="cd00221">
    <property type="entry name" value="Vsr"/>
    <property type="match status" value="1"/>
</dbReference>
<gene>
    <name evidence="7" type="ORF">V8G57_13200</name>
</gene>
<evidence type="ECO:0000256" key="6">
    <source>
        <dbReference type="PIRNR" id="PIRNR018267"/>
    </source>
</evidence>
<keyword evidence="5 6" id="KW-0234">DNA repair</keyword>
<reference evidence="7 8" key="1">
    <citation type="submission" date="2024-02" db="EMBL/GenBank/DDBJ databases">
        <title>Draft genome sequence of Collimonas sp. strain H4R21, an effective mineral-weathering bacterial strain isolated from the beech rhizosphere.</title>
        <authorList>
            <person name="Morin E."/>
            <person name="Uroz S."/>
            <person name="Leveau J.H.J."/>
            <person name="Kumar R."/>
            <person name="Rey M.W."/>
            <person name="Pham J."/>
        </authorList>
    </citation>
    <scope>NUCLEOTIDE SEQUENCE [LARGE SCALE GENOMIC DNA]</scope>
    <source>
        <strain evidence="7 8">H4R21</strain>
    </source>
</reference>
<evidence type="ECO:0000256" key="2">
    <source>
        <dbReference type="ARBA" id="ARBA00022759"/>
    </source>
</evidence>
<keyword evidence="1 6" id="KW-0540">Nuclease</keyword>
<dbReference type="Proteomes" id="UP001495910">
    <property type="component" value="Unassembled WGS sequence"/>
</dbReference>
<name>A0ABU9PWI8_9BURK</name>
<evidence type="ECO:0000256" key="5">
    <source>
        <dbReference type="ARBA" id="ARBA00023204"/>
    </source>
</evidence>
<evidence type="ECO:0000256" key="1">
    <source>
        <dbReference type="ARBA" id="ARBA00022722"/>
    </source>
</evidence>
<evidence type="ECO:0000313" key="8">
    <source>
        <dbReference type="Proteomes" id="UP001495910"/>
    </source>
</evidence>
<dbReference type="GO" id="GO:0004519">
    <property type="term" value="F:endonuclease activity"/>
    <property type="evidence" value="ECO:0007669"/>
    <property type="project" value="UniProtKB-KW"/>
</dbReference>
<accession>A0ABU9PWI8</accession>
<comment type="caution">
    <text evidence="7">The sequence shown here is derived from an EMBL/GenBank/DDBJ whole genome shotgun (WGS) entry which is preliminary data.</text>
</comment>
<evidence type="ECO:0000313" key="7">
    <source>
        <dbReference type="EMBL" id="MEM4988346.1"/>
    </source>
</evidence>
<evidence type="ECO:0000256" key="4">
    <source>
        <dbReference type="ARBA" id="ARBA00022801"/>
    </source>
</evidence>
<comment type="similarity">
    <text evidence="6">Belongs to the vsr family.</text>
</comment>
<comment type="function">
    <text evidence="6">May nick specific sequences that contain T:G mispairs resulting from m5C-deamination.</text>
</comment>
<dbReference type="InterPro" id="IPR011335">
    <property type="entry name" value="Restrct_endonuc-II-like"/>
</dbReference>
<keyword evidence="2 6" id="KW-0255">Endonuclease</keyword>
<dbReference type="PIRSF" id="PIRSF018267">
    <property type="entry name" value="VSR_endonuc"/>
    <property type="match status" value="1"/>
</dbReference>
<dbReference type="NCBIfam" id="TIGR00632">
    <property type="entry name" value="vsr"/>
    <property type="match status" value="1"/>
</dbReference>
<sequence>MGLHTPAKPHQWPGTSAQVSARMARVRVKGTEPEQRLSRFLIGQGFEFFANVSSLPGSPDVVFANKKVVVFVHGCFWHGHAGCRRATIPQNNRERWVAKIQANVRRDRRVSRALRNEGWSVLTIWECQRSEKDLHNFLRRLLRKM</sequence>
<keyword evidence="8" id="KW-1185">Reference proteome</keyword>
<dbReference type="SUPFAM" id="SSF52980">
    <property type="entry name" value="Restriction endonuclease-like"/>
    <property type="match status" value="1"/>
</dbReference>
<dbReference type="RefSeq" id="WP_342829791.1">
    <property type="nucleotide sequence ID" value="NZ_JBANDC010000008.1"/>
</dbReference>